<organism evidence="2">
    <name type="scientific">Candidatus Enterococcus clewellii</name>
    <dbReference type="NCBI Taxonomy" id="1834193"/>
    <lineage>
        <taxon>Bacteria</taxon>
        <taxon>Bacillati</taxon>
        <taxon>Bacillota</taxon>
        <taxon>Bacilli</taxon>
        <taxon>Lactobacillales</taxon>
        <taxon>Enterococcaceae</taxon>
        <taxon>Enterococcus</taxon>
    </lineage>
</organism>
<protein>
    <submittedName>
        <fullName evidence="2">Uncharacterized protein</fullName>
    </submittedName>
</protein>
<evidence type="ECO:0000256" key="1">
    <source>
        <dbReference type="SAM" id="Phobius"/>
    </source>
</evidence>
<dbReference type="OrthoDB" id="1652015at2"/>
<reference evidence="4" key="3">
    <citation type="submission" date="2024-03" db="EMBL/GenBank/DDBJ databases">
        <title>The Genome Sequence of Enterococcus sp. DIV0242b.</title>
        <authorList>
            <consortium name="The Broad Institute Genomics Platform"/>
            <consortium name="The Broad Institute Microbial Omics Core"/>
            <consortium name="The Broad Institute Genomic Center for Infectious Diseases"/>
            <person name="Earl A."/>
            <person name="Manson A."/>
            <person name="Gilmore M."/>
            <person name="Schwartman J."/>
            <person name="Shea T."/>
            <person name="Abouelleil A."/>
            <person name="Cao P."/>
            <person name="Chapman S."/>
            <person name="Cusick C."/>
            <person name="Young S."/>
            <person name="Neafsey D."/>
            <person name="Nusbaum C."/>
            <person name="Birren B."/>
        </authorList>
    </citation>
    <scope>NUCLEOTIDE SEQUENCE</scope>
    <source>
        <strain evidence="4">9E7_DIV0242</strain>
    </source>
</reference>
<proteinExistence type="predicted"/>
<dbReference type="RefSeq" id="WP_086348232.1">
    <property type="nucleotide sequence ID" value="NZ_CP147247.1"/>
</dbReference>
<feature type="transmembrane region" description="Helical" evidence="1">
    <location>
        <begin position="87"/>
        <end position="117"/>
    </location>
</feature>
<feature type="transmembrane region" description="Helical" evidence="1">
    <location>
        <begin position="210"/>
        <end position="233"/>
    </location>
</feature>
<dbReference type="EMBL" id="CP147247">
    <property type="protein sequence ID" value="WYJ89437.1"/>
    <property type="molecule type" value="Genomic_DNA"/>
</dbReference>
<keyword evidence="1" id="KW-1133">Transmembrane helix</keyword>
<accession>A0A242KFN1</accession>
<dbReference type="EMBL" id="NGMM01000001">
    <property type="protein sequence ID" value="OTP19357.1"/>
    <property type="molecule type" value="Genomic_DNA"/>
</dbReference>
<evidence type="ECO:0000313" key="5">
    <source>
        <dbReference type="Proteomes" id="UP000195141"/>
    </source>
</evidence>
<reference evidence="2" key="1">
    <citation type="submission" date="2017-05" db="EMBL/GenBank/DDBJ databases">
        <title>The Genome Sequence of Enterococcus sp. 9E7_DIV0242.</title>
        <authorList>
            <consortium name="The Broad Institute Genomics Platform"/>
            <consortium name="The Broad Institute Genomic Center for Infectious Diseases"/>
            <person name="Earl A."/>
            <person name="Manson A."/>
            <person name="Schwartman J."/>
            <person name="Gilmore M."/>
            <person name="Abouelleil A."/>
            <person name="Cao P."/>
            <person name="Chapman S."/>
            <person name="Cusick C."/>
            <person name="Shea T."/>
            <person name="Young S."/>
            <person name="Neafsey D."/>
            <person name="Nusbaum C."/>
            <person name="Birren B."/>
        </authorList>
    </citation>
    <scope>NUCLEOTIDE SEQUENCE [LARGE SCALE GENOMIC DNA]</scope>
    <source>
        <strain evidence="2">9E7_DIV0242</strain>
    </source>
</reference>
<evidence type="ECO:0000313" key="3">
    <source>
        <dbReference type="EMBL" id="OTP19357.1"/>
    </source>
</evidence>
<keyword evidence="1" id="KW-0812">Transmembrane</keyword>
<gene>
    <name evidence="4" type="ORF">A5888_001159</name>
    <name evidence="2" type="ORF">A5888_001167</name>
    <name evidence="3" type="ORF">A5888_001174</name>
</gene>
<dbReference type="AlphaFoldDB" id="A0A242KFN1"/>
<name>A0A242KFN1_9ENTE</name>
<feature type="transmembrane region" description="Helical" evidence="1">
    <location>
        <begin position="129"/>
        <end position="151"/>
    </location>
</feature>
<reference evidence="4" key="2">
    <citation type="submission" date="2017-05" db="EMBL/GenBank/DDBJ databases">
        <authorList>
            <consortium name="The Broad Institute Genomics Platform"/>
            <consortium name="The Broad Institute Genomic Center for Infectious Diseases"/>
            <person name="Earl A."/>
            <person name="Manson A."/>
            <person name="Schwartman J."/>
            <person name="Gilmore M."/>
            <person name="Abouelleil A."/>
            <person name="Cao P."/>
            <person name="Chapman S."/>
            <person name="Cusick C."/>
            <person name="Shea T."/>
            <person name="Young S."/>
            <person name="Neafsey D."/>
            <person name="Nusbaum C."/>
            <person name="Birren B."/>
        </authorList>
    </citation>
    <scope>NUCLEOTIDE SEQUENCE</scope>
    <source>
        <strain evidence="4">9E7_DIV0242</strain>
    </source>
</reference>
<dbReference type="EMBL" id="NGMM01000001">
    <property type="protein sequence ID" value="OTP19350.1"/>
    <property type="molecule type" value="Genomic_DNA"/>
</dbReference>
<sequence>MRTLTNLLSYHRLSYFKSSKFLMPLVWLLLLQLGIYTTPRPIGLMDSIFMSCMYTFLIALWVGLSYNTLENEVGEQLMILRIKSDSLYYVSCSLFLLLLSIGIGLISAIAPLIAAIVSQQTLFDRPFEANDFFCGLLLLVACAFSGSALGSLLHPRILKDKKLILLVALFLVVFVHARLAMIKELPWLKFILWLVPPVADISTRYPVSTAFSLTITLQLFSVLMFYGFAFSTIRTGLLKKIKF</sequence>
<dbReference type="Proteomes" id="UP000195141">
    <property type="component" value="Chromosome"/>
</dbReference>
<feature type="transmembrane region" description="Helical" evidence="1">
    <location>
        <begin position="163"/>
        <end position="182"/>
    </location>
</feature>
<keyword evidence="5" id="KW-1185">Reference proteome</keyword>
<feature type="transmembrane region" description="Helical" evidence="1">
    <location>
        <begin position="44"/>
        <end position="66"/>
    </location>
</feature>
<evidence type="ECO:0000313" key="4">
    <source>
        <dbReference type="EMBL" id="WYJ89437.1"/>
    </source>
</evidence>
<feature type="transmembrane region" description="Helical" evidence="1">
    <location>
        <begin position="21"/>
        <end position="38"/>
    </location>
</feature>
<evidence type="ECO:0000313" key="2">
    <source>
        <dbReference type="EMBL" id="OTP19350.1"/>
    </source>
</evidence>
<keyword evidence="1" id="KW-0472">Membrane</keyword>